<name>A0A7X5ULQ4_9PSEU</name>
<keyword evidence="2" id="KW-1133">Transmembrane helix</keyword>
<organism evidence="3 4">
    <name type="scientific">Saccharomonospora amisosensis</name>
    <dbReference type="NCBI Taxonomy" id="1128677"/>
    <lineage>
        <taxon>Bacteria</taxon>
        <taxon>Bacillati</taxon>
        <taxon>Actinomycetota</taxon>
        <taxon>Actinomycetes</taxon>
        <taxon>Pseudonocardiales</taxon>
        <taxon>Pseudonocardiaceae</taxon>
        <taxon>Saccharomonospora</taxon>
    </lineage>
</organism>
<evidence type="ECO:0000313" key="4">
    <source>
        <dbReference type="Proteomes" id="UP000545493"/>
    </source>
</evidence>
<proteinExistence type="predicted"/>
<protein>
    <recommendedName>
        <fullName evidence="5">YggT family protein</fullName>
    </recommendedName>
</protein>
<evidence type="ECO:0000313" key="3">
    <source>
        <dbReference type="EMBL" id="NIJ10004.1"/>
    </source>
</evidence>
<feature type="region of interest" description="Disordered" evidence="1">
    <location>
        <begin position="1"/>
        <end position="39"/>
    </location>
</feature>
<dbReference type="Proteomes" id="UP000545493">
    <property type="component" value="Unassembled WGS sequence"/>
</dbReference>
<accession>A0A7X5ULQ4</accession>
<keyword evidence="2" id="KW-0472">Membrane</keyword>
<keyword evidence="2" id="KW-0812">Transmembrane</keyword>
<evidence type="ECO:0000256" key="2">
    <source>
        <dbReference type="SAM" id="Phobius"/>
    </source>
</evidence>
<dbReference type="AlphaFoldDB" id="A0A7X5ULQ4"/>
<dbReference type="EMBL" id="JAAOYM010000001">
    <property type="protein sequence ID" value="NIJ10004.1"/>
    <property type="molecule type" value="Genomic_DNA"/>
</dbReference>
<evidence type="ECO:0008006" key="5">
    <source>
        <dbReference type="Google" id="ProtNLM"/>
    </source>
</evidence>
<sequence length="144" mass="15599">MGQHSERDERGEDVTRAMPPTPHTYQPPTADEPVTAEGRSKTDWRAVADRVVATLAGIVRWVGLAFAVVLVLHVVFVIGEANQANSIVSFVANATDTLAMGFKDLFTPEDPKLSVLVNYGIAALFWLVVTAIVARIIRRVGGTD</sequence>
<comment type="caution">
    <text evidence="3">The sequence shown here is derived from an EMBL/GenBank/DDBJ whole genome shotgun (WGS) entry which is preliminary data.</text>
</comment>
<feature type="transmembrane region" description="Helical" evidence="2">
    <location>
        <begin position="51"/>
        <end position="78"/>
    </location>
</feature>
<evidence type="ECO:0000256" key="1">
    <source>
        <dbReference type="SAM" id="MobiDB-lite"/>
    </source>
</evidence>
<feature type="transmembrane region" description="Helical" evidence="2">
    <location>
        <begin position="116"/>
        <end position="137"/>
    </location>
</feature>
<reference evidence="3 4" key="1">
    <citation type="submission" date="2020-03" db="EMBL/GenBank/DDBJ databases">
        <title>Sequencing the genomes of 1000 actinobacteria strains.</title>
        <authorList>
            <person name="Klenk H.-P."/>
        </authorList>
    </citation>
    <scope>NUCLEOTIDE SEQUENCE [LARGE SCALE GENOMIC DNA]</scope>
    <source>
        <strain evidence="3 4">DSM 45685</strain>
    </source>
</reference>
<gene>
    <name evidence="3" type="ORF">FHU38_000348</name>
</gene>
<feature type="compositionally biased region" description="Basic and acidic residues" evidence="1">
    <location>
        <begin position="1"/>
        <end position="15"/>
    </location>
</feature>
<keyword evidence="4" id="KW-1185">Reference proteome</keyword>